<proteinExistence type="predicted"/>
<keyword evidence="2" id="KW-0732">Signal</keyword>
<dbReference type="InterPro" id="IPR003774">
    <property type="entry name" value="AlgH-like"/>
</dbReference>
<evidence type="ECO:0000256" key="2">
    <source>
        <dbReference type="SAM" id="SignalP"/>
    </source>
</evidence>
<evidence type="ECO:0000313" key="3">
    <source>
        <dbReference type="EMBL" id="CAD9573677.1"/>
    </source>
</evidence>
<name>A0A7S2P1R7_9STRA</name>
<reference evidence="3" key="1">
    <citation type="submission" date="2021-01" db="EMBL/GenBank/DDBJ databases">
        <authorList>
            <person name="Corre E."/>
            <person name="Pelletier E."/>
            <person name="Niang G."/>
            <person name="Scheremetjew M."/>
            <person name="Finn R."/>
            <person name="Kale V."/>
            <person name="Holt S."/>
            <person name="Cochrane G."/>
            <person name="Meng A."/>
            <person name="Brown T."/>
            <person name="Cohen L."/>
        </authorList>
    </citation>
    <scope>NUCLEOTIDE SEQUENCE</scope>
    <source>
        <strain evidence="3">SM1012Den-03</strain>
    </source>
</reference>
<dbReference type="EMBL" id="HBGZ01002049">
    <property type="protein sequence ID" value="CAD9573677.1"/>
    <property type="molecule type" value="Transcribed_RNA"/>
</dbReference>
<dbReference type="AlphaFoldDB" id="A0A7S2P1R7"/>
<feature type="chain" id="PRO_5030950530" evidence="2">
    <location>
        <begin position="26"/>
        <end position="486"/>
    </location>
</feature>
<feature type="compositionally biased region" description="Low complexity" evidence="1">
    <location>
        <begin position="202"/>
        <end position="218"/>
    </location>
</feature>
<gene>
    <name evidence="3" type="ORF">SMAR0320_LOCUS1447</name>
</gene>
<organism evidence="3">
    <name type="scientific">Skeletonema marinoi</name>
    <dbReference type="NCBI Taxonomy" id="267567"/>
    <lineage>
        <taxon>Eukaryota</taxon>
        <taxon>Sar</taxon>
        <taxon>Stramenopiles</taxon>
        <taxon>Ochrophyta</taxon>
        <taxon>Bacillariophyta</taxon>
        <taxon>Coscinodiscophyceae</taxon>
        <taxon>Thalassiosirophycidae</taxon>
        <taxon>Thalassiosirales</taxon>
        <taxon>Skeletonemataceae</taxon>
        <taxon>Skeletonema</taxon>
        <taxon>Skeletonema marinoi-dohrnii complex</taxon>
    </lineage>
</organism>
<evidence type="ECO:0000256" key="1">
    <source>
        <dbReference type="SAM" id="MobiDB-lite"/>
    </source>
</evidence>
<protein>
    <submittedName>
        <fullName evidence="3">Uncharacterized protein</fullName>
    </submittedName>
</protein>
<feature type="compositionally biased region" description="Low complexity" evidence="1">
    <location>
        <begin position="79"/>
        <end position="118"/>
    </location>
</feature>
<dbReference type="SUPFAM" id="SSF143456">
    <property type="entry name" value="VC0467-like"/>
    <property type="match status" value="1"/>
</dbReference>
<dbReference type="PANTHER" id="PTHR31984:SF17">
    <property type="entry name" value="TRANSCRIPTIONAL REGULATOR"/>
    <property type="match status" value="1"/>
</dbReference>
<feature type="region of interest" description="Disordered" evidence="1">
    <location>
        <begin position="35"/>
        <end position="61"/>
    </location>
</feature>
<feature type="region of interest" description="Disordered" evidence="1">
    <location>
        <begin position="79"/>
        <end position="132"/>
    </location>
</feature>
<dbReference type="Gene3D" id="3.40.1740.10">
    <property type="entry name" value="VC0467-like"/>
    <property type="match status" value="1"/>
</dbReference>
<feature type="signal peptide" evidence="2">
    <location>
        <begin position="1"/>
        <end position="25"/>
    </location>
</feature>
<sequence>MISSRSTAHITLFLTAMMLLQSADSFLQPQARSPISIAPTKQQQQQHRYMTNNDDDDDYIDEDSLGDWRSFRMNLANSATSTSSSSSIDGIDLSDDSSPPSTAITSEESSSSSTTSTSTKERPKSVSKQNEQLLSAQNSALAEEYINGVWAHESSIPEVGGLVCRMPLESEIYRGSPESFMYQKLQTFLDSDDYDRTEDVTTRQQQGRSSRSSSSSTTSQSMSFSALAAKTVFWYRGAEKLLKKEILQIMSTANANGRIDPSDLDEESLELLQLYMDHQSTWQEVCLVTEMSNEGKGGSKTITINRPMAFKLSKSMARLVLMGALQASENDSTNFVRKERDGGETQNLVKFLGAFENQCAVYVGGPDDMDKPAVLVHGIADLPGAVEISRGTGIYQGGLEAAIDGVLSGKYKPLDFRFFVGHTRYAKGQLEDAVTKGKYQPIACSRPLVLKQCIQLPKPLWHEVLEFCGGELKEISKLELTKREDL</sequence>
<accession>A0A7S2P1R7</accession>
<feature type="compositionally biased region" description="Polar residues" evidence="1">
    <location>
        <begin position="35"/>
        <end position="52"/>
    </location>
</feature>
<feature type="region of interest" description="Disordered" evidence="1">
    <location>
        <begin position="195"/>
        <end position="218"/>
    </location>
</feature>
<dbReference type="PANTHER" id="PTHR31984">
    <property type="entry name" value="TRANSPORTER, PUTATIVE (DUF179)-RELATED"/>
    <property type="match status" value="1"/>
</dbReference>
<dbReference type="Pfam" id="PF02622">
    <property type="entry name" value="DUF179"/>
    <property type="match status" value="1"/>
</dbReference>